<dbReference type="RefSeq" id="WP_104811337.1">
    <property type="nucleotide sequence ID" value="NZ_MQUA01000014.1"/>
</dbReference>
<dbReference type="Pfam" id="PF08712">
    <property type="entry name" value="Nfu_N"/>
    <property type="match status" value="2"/>
</dbReference>
<feature type="domain" description="Scaffold protein Nfu/NifU N-terminal" evidence="2">
    <location>
        <begin position="110"/>
        <end position="196"/>
    </location>
</feature>
<comment type="similarity">
    <text evidence="1">Belongs to the NifU family.</text>
</comment>
<sequence length="301" mass="33465">MQETKITIQETTNNTILKFNSNTILINGGSYEFSNIDDAKNSPLAQELFYLPFVKKVFITANFIAIQRFDIVEWLDVQQEVAEQIEAYIADGNLVVNEQTSANKKEAIEVYAEVTPNPSVMKFGTNKALTQTDVEYKNIDEANKSSPLAQAIFTFPFVKEVFISDNYISITKYDMVEWNEVFTEVRSFIREYLVDGKTIIKEIPSEKAVTEKEVEAPAVKLEGISAQIVDILDEYIKPAVAGDGGNIAFRSYDEVNKVVSVVLQGACSGCPSSTATLKNGIESLLKEMLPNQINEVVAING</sequence>
<dbReference type="InterPro" id="IPR034904">
    <property type="entry name" value="FSCA_dom_sf"/>
</dbReference>
<evidence type="ECO:0000313" key="3">
    <source>
        <dbReference type="EMBL" id="PQB03423.1"/>
    </source>
</evidence>
<evidence type="ECO:0000259" key="2">
    <source>
        <dbReference type="SMART" id="SM00932"/>
    </source>
</evidence>
<dbReference type="InterPro" id="IPR001075">
    <property type="entry name" value="NIF_FeS_clus_asmbl_NifU_C"/>
</dbReference>
<dbReference type="EMBL" id="MQUA01000014">
    <property type="protein sequence ID" value="PQB03423.1"/>
    <property type="molecule type" value="Genomic_DNA"/>
</dbReference>
<comment type="caution">
    <text evidence="3">The sequence shown here is derived from an EMBL/GenBank/DDBJ whole genome shotgun (WGS) entry which is preliminary data.</text>
</comment>
<dbReference type="Proteomes" id="UP000239522">
    <property type="component" value="Unassembled WGS sequence"/>
</dbReference>
<feature type="domain" description="Scaffold protein Nfu/NifU N-terminal" evidence="2">
    <location>
        <begin position="6"/>
        <end position="92"/>
    </location>
</feature>
<dbReference type="SUPFAM" id="SSF117916">
    <property type="entry name" value="Fe-S cluster assembly (FSCA) domain-like"/>
    <property type="match status" value="1"/>
</dbReference>
<reference evidence="3 4" key="1">
    <citation type="submission" date="2016-11" db="EMBL/GenBank/DDBJ databases">
        <title>Trade-off between light-utilization and light-protection in marine flavobacteria.</title>
        <authorList>
            <person name="Kumagai Y."/>
        </authorList>
    </citation>
    <scope>NUCLEOTIDE SEQUENCE [LARGE SCALE GENOMIC DNA]</scope>
    <source>
        <strain evidence="3 4">ATCC 700397</strain>
    </source>
</reference>
<organism evidence="3 4">
    <name type="scientific">Polaribacter filamentus</name>
    <dbReference type="NCBI Taxonomy" id="53483"/>
    <lineage>
        <taxon>Bacteria</taxon>
        <taxon>Pseudomonadati</taxon>
        <taxon>Bacteroidota</taxon>
        <taxon>Flavobacteriia</taxon>
        <taxon>Flavobacteriales</taxon>
        <taxon>Flavobacteriaceae</taxon>
    </lineage>
</organism>
<dbReference type="OrthoDB" id="9796965at2"/>
<gene>
    <name evidence="3" type="ORF">BST83_19285</name>
</gene>
<dbReference type="InterPro" id="IPR036498">
    <property type="entry name" value="Nfu/NifU_N_sf"/>
</dbReference>
<name>A0A2S7KLH4_9FLAO</name>
<accession>A0A2S7KLH4</accession>
<dbReference type="SMART" id="SM00932">
    <property type="entry name" value="Nfu_N"/>
    <property type="match status" value="2"/>
</dbReference>
<dbReference type="AlphaFoldDB" id="A0A2S7KLH4"/>
<dbReference type="PANTHER" id="PTHR11178">
    <property type="entry name" value="IRON-SULFUR CLUSTER SCAFFOLD PROTEIN NFU-RELATED"/>
    <property type="match status" value="1"/>
</dbReference>
<dbReference type="PANTHER" id="PTHR11178:SF1">
    <property type="entry name" value="NFU1 IRON-SULFUR CLUSTER SCAFFOLD HOMOLOG, MITOCHONDRIAL"/>
    <property type="match status" value="1"/>
</dbReference>
<dbReference type="SUPFAM" id="SSF110836">
    <property type="entry name" value="Hypothetical protein SAV1430"/>
    <property type="match status" value="2"/>
</dbReference>
<evidence type="ECO:0000313" key="4">
    <source>
        <dbReference type="Proteomes" id="UP000239522"/>
    </source>
</evidence>
<dbReference type="Pfam" id="PF01106">
    <property type="entry name" value="NifU"/>
    <property type="match status" value="1"/>
</dbReference>
<proteinExistence type="inferred from homology"/>
<keyword evidence="4" id="KW-1185">Reference proteome</keyword>
<evidence type="ECO:0000256" key="1">
    <source>
        <dbReference type="ARBA" id="ARBA00006420"/>
    </source>
</evidence>
<dbReference type="Gene3D" id="3.30.300.130">
    <property type="entry name" value="Fe-S cluster assembly (FSCA)"/>
    <property type="match status" value="1"/>
</dbReference>
<dbReference type="GO" id="GO:0016226">
    <property type="term" value="P:iron-sulfur cluster assembly"/>
    <property type="evidence" value="ECO:0007669"/>
    <property type="project" value="InterPro"/>
</dbReference>
<dbReference type="InterPro" id="IPR014824">
    <property type="entry name" value="Nfu/NifU_N"/>
</dbReference>
<dbReference type="GO" id="GO:0005506">
    <property type="term" value="F:iron ion binding"/>
    <property type="evidence" value="ECO:0007669"/>
    <property type="project" value="InterPro"/>
</dbReference>
<dbReference type="GO" id="GO:0051536">
    <property type="term" value="F:iron-sulfur cluster binding"/>
    <property type="evidence" value="ECO:0007669"/>
    <property type="project" value="InterPro"/>
</dbReference>
<dbReference type="Gene3D" id="3.30.1370.70">
    <property type="entry name" value="Scaffold protein Nfu/NifU, N-terminal domain"/>
    <property type="match status" value="2"/>
</dbReference>
<protein>
    <recommendedName>
        <fullName evidence="2">Scaffold protein Nfu/NifU N-terminal domain-containing protein</fullName>
    </recommendedName>
</protein>